<comment type="caution">
    <text evidence="2">The sequence shown here is derived from an EMBL/GenBank/DDBJ whole genome shotgun (WGS) entry which is preliminary data.</text>
</comment>
<evidence type="ECO:0000256" key="1">
    <source>
        <dbReference type="SAM" id="MobiDB-lite"/>
    </source>
</evidence>
<dbReference type="RefSeq" id="WP_161041390.1">
    <property type="nucleotide sequence ID" value="NZ_WWCM01000036.1"/>
</dbReference>
<evidence type="ECO:0000313" key="2">
    <source>
        <dbReference type="EMBL" id="MYM42141.1"/>
    </source>
</evidence>
<dbReference type="Proteomes" id="UP000478090">
    <property type="component" value="Unassembled WGS sequence"/>
</dbReference>
<sequence length="532" mass="56804">MINPNDVYSYWESIPIISGSSGSTPTTEIGLITAEYEVREYNDIRNLSSERSYIVTCKQRINVWNSAGLDTLTEKNLAKYENYPIMLVTSMEIAAAPAGAIYTLLEYTPKTVNTAVNTSTANSTSSGSANTTTSETTSGQSMTSTNTFEVNGSVGLMGDVPTASRGGSFSHSRAKETYSSVMNGSSSTNNAEHNASSSNSMSIKNWGSYASVPVQSAPSWVWAQEYPWDVTQFHNIVEGTDQSSNVVTLPNFVQGLLVDQTSGYVFPPSQLSLFGVNFLATAKWQVVVPQTYSGAMETLTITHNITCTVASHEVNAVKDTDGNITSYSAIAKLDTLTKFTSTPNGSMDLVKIALDPIGGSGNGNGAVVGFVLAQFIQLPPVASDSFRIKSGANNVLVTGNGFTAPASNDDPMTADLANGTATFQVYFKIIDKTENFTLYIKHWISQTGSPCCMAVTINGLSTLYRYVETPENGGGSNNVTTIVLRDQDFSSADFYDYLILGMNEITVTVSATDVPGAQVVPGIYSIRALAIG</sequence>
<feature type="compositionally biased region" description="Low complexity" evidence="1">
    <location>
        <begin position="118"/>
        <end position="145"/>
    </location>
</feature>
<feature type="region of interest" description="Disordered" evidence="1">
    <location>
        <begin position="118"/>
        <end position="172"/>
    </location>
</feature>
<evidence type="ECO:0000313" key="3">
    <source>
        <dbReference type="Proteomes" id="UP000478090"/>
    </source>
</evidence>
<accession>A0ABW9VSU5</accession>
<gene>
    <name evidence="2" type="ORF">GTP27_22840</name>
</gene>
<reference evidence="2 3" key="1">
    <citation type="submission" date="2019-12" db="EMBL/GenBank/DDBJ databases">
        <title>Novel species isolated from a subtropical stream in China.</title>
        <authorList>
            <person name="Lu H."/>
        </authorList>
    </citation>
    <scope>NUCLEOTIDE SEQUENCE [LARGE SCALE GENOMIC DNA]</scope>
    <source>
        <strain evidence="2 3">CY13W</strain>
    </source>
</reference>
<name>A0ABW9VSU5_9BURK</name>
<proteinExistence type="predicted"/>
<organism evidence="2 3">
    <name type="scientific">Duganella qianjiadongensis</name>
    <dbReference type="NCBI Taxonomy" id="2692176"/>
    <lineage>
        <taxon>Bacteria</taxon>
        <taxon>Pseudomonadati</taxon>
        <taxon>Pseudomonadota</taxon>
        <taxon>Betaproteobacteria</taxon>
        <taxon>Burkholderiales</taxon>
        <taxon>Oxalobacteraceae</taxon>
        <taxon>Telluria group</taxon>
        <taxon>Duganella</taxon>
    </lineage>
</organism>
<keyword evidence="3" id="KW-1185">Reference proteome</keyword>
<dbReference type="EMBL" id="WWCM01000036">
    <property type="protein sequence ID" value="MYM42141.1"/>
    <property type="molecule type" value="Genomic_DNA"/>
</dbReference>
<protein>
    <submittedName>
        <fullName evidence="2">Uncharacterized protein</fullName>
    </submittedName>
</protein>